<evidence type="ECO:0000256" key="5">
    <source>
        <dbReference type="SAM" id="MobiDB-lite"/>
    </source>
</evidence>
<evidence type="ECO:0000256" key="2">
    <source>
        <dbReference type="ARBA" id="ARBA00023015"/>
    </source>
</evidence>
<dbReference type="STRING" id="1736691.SAMN06295964_2365"/>
<dbReference type="SUPFAM" id="SSF53850">
    <property type="entry name" value="Periplasmic binding protein-like II"/>
    <property type="match status" value="1"/>
</dbReference>
<dbReference type="Pfam" id="PF00126">
    <property type="entry name" value="HTH_1"/>
    <property type="match status" value="1"/>
</dbReference>
<dbReference type="GO" id="GO:0003677">
    <property type="term" value="F:DNA binding"/>
    <property type="evidence" value="ECO:0007669"/>
    <property type="project" value="UniProtKB-KW"/>
</dbReference>
<accession>A0A1T4Z496</accession>
<dbReference type="RefSeq" id="WP_078700343.1">
    <property type="nucleotide sequence ID" value="NZ_LT796768.1"/>
</dbReference>
<evidence type="ECO:0000313" key="7">
    <source>
        <dbReference type="EMBL" id="SKB08860.1"/>
    </source>
</evidence>
<evidence type="ECO:0000256" key="3">
    <source>
        <dbReference type="ARBA" id="ARBA00023125"/>
    </source>
</evidence>
<dbReference type="InterPro" id="IPR000847">
    <property type="entry name" value="LysR_HTH_N"/>
</dbReference>
<protein>
    <submittedName>
        <fullName evidence="7">DNA-binding transcriptional regulator, LysR family</fullName>
    </submittedName>
</protein>
<comment type="similarity">
    <text evidence="1">Belongs to the LysR transcriptional regulatory family.</text>
</comment>
<reference evidence="8" key="1">
    <citation type="submission" date="2017-02" db="EMBL/GenBank/DDBJ databases">
        <authorList>
            <person name="Varghese N."/>
            <person name="Submissions S."/>
        </authorList>
    </citation>
    <scope>NUCLEOTIDE SEQUENCE [LARGE SCALE GENOMIC DNA]</scope>
    <source>
        <strain evidence="8">9H-4</strain>
    </source>
</reference>
<keyword evidence="8" id="KW-1185">Reference proteome</keyword>
<organism evidence="7 8">
    <name type="scientific">Aeromicrobium choanae</name>
    <dbReference type="NCBI Taxonomy" id="1736691"/>
    <lineage>
        <taxon>Bacteria</taxon>
        <taxon>Bacillati</taxon>
        <taxon>Actinomycetota</taxon>
        <taxon>Actinomycetes</taxon>
        <taxon>Propionibacteriales</taxon>
        <taxon>Nocardioidaceae</taxon>
        <taxon>Aeromicrobium</taxon>
    </lineage>
</organism>
<dbReference type="PANTHER" id="PTHR30346:SF29">
    <property type="entry name" value="LYSR SUBSTRATE-BINDING"/>
    <property type="match status" value="1"/>
</dbReference>
<dbReference type="InterPro" id="IPR036388">
    <property type="entry name" value="WH-like_DNA-bd_sf"/>
</dbReference>
<dbReference type="PANTHER" id="PTHR30346">
    <property type="entry name" value="TRANSCRIPTIONAL DUAL REGULATOR HCAR-RELATED"/>
    <property type="match status" value="1"/>
</dbReference>
<dbReference type="GO" id="GO:0032993">
    <property type="term" value="C:protein-DNA complex"/>
    <property type="evidence" value="ECO:0007669"/>
    <property type="project" value="TreeGrafter"/>
</dbReference>
<keyword evidence="4" id="KW-0804">Transcription</keyword>
<keyword evidence="2" id="KW-0805">Transcription regulation</keyword>
<dbReference type="AlphaFoldDB" id="A0A1T4Z496"/>
<dbReference type="Gene3D" id="3.40.190.10">
    <property type="entry name" value="Periplasmic binding protein-like II"/>
    <property type="match status" value="2"/>
</dbReference>
<name>A0A1T4Z496_9ACTN</name>
<evidence type="ECO:0000259" key="6">
    <source>
        <dbReference type="PROSITE" id="PS50931"/>
    </source>
</evidence>
<dbReference type="InterPro" id="IPR005119">
    <property type="entry name" value="LysR_subst-bd"/>
</dbReference>
<dbReference type="OrthoDB" id="3673085at2"/>
<dbReference type="PROSITE" id="PS50931">
    <property type="entry name" value="HTH_LYSR"/>
    <property type="match status" value="1"/>
</dbReference>
<gene>
    <name evidence="7" type="ORF">SAMN06295964_2365</name>
</gene>
<dbReference type="Proteomes" id="UP000191040">
    <property type="component" value="Chromosome I"/>
</dbReference>
<dbReference type="InterPro" id="IPR036390">
    <property type="entry name" value="WH_DNA-bd_sf"/>
</dbReference>
<evidence type="ECO:0000256" key="4">
    <source>
        <dbReference type="ARBA" id="ARBA00023163"/>
    </source>
</evidence>
<dbReference type="Gene3D" id="1.10.10.10">
    <property type="entry name" value="Winged helix-like DNA-binding domain superfamily/Winged helix DNA-binding domain"/>
    <property type="match status" value="1"/>
</dbReference>
<proteinExistence type="inferred from homology"/>
<keyword evidence="3 7" id="KW-0238">DNA-binding</keyword>
<dbReference type="SUPFAM" id="SSF46785">
    <property type="entry name" value="Winged helix' DNA-binding domain"/>
    <property type="match status" value="1"/>
</dbReference>
<dbReference type="EMBL" id="LT796768">
    <property type="protein sequence ID" value="SKB08860.1"/>
    <property type="molecule type" value="Genomic_DNA"/>
</dbReference>
<evidence type="ECO:0000256" key="1">
    <source>
        <dbReference type="ARBA" id="ARBA00009437"/>
    </source>
</evidence>
<feature type="region of interest" description="Disordered" evidence="5">
    <location>
        <begin position="274"/>
        <end position="302"/>
    </location>
</feature>
<sequence length="302" mass="33235">MLDVRRLRLLRELQIRGTLASVAAALHQSPSSVSQQLSLLEQEVGVELLRKVGRRVQLTPQAEILVEHTSAVLERLERAESDLAGSLDEATGTFRLAVFQSVALALMPATLSILETEHPRLRVTMTQREPESALHETWAREFDLVIAEKYPGHNTPWHPELDAVDLTTDEVRLAVPPAGRRFGDITSIAGAADAPWVMEPPGVASRHFAEQACRVAGFEPDVRYETADLQAQISLIESGHAVALLPDLLWLNREPPVALHRLEGRPHRTIFTSARRASAHSPGVTATREALSRAVAEGRTRA</sequence>
<feature type="domain" description="HTH lysR-type" evidence="6">
    <location>
        <begin position="2"/>
        <end position="59"/>
    </location>
</feature>
<dbReference type="GO" id="GO:0003700">
    <property type="term" value="F:DNA-binding transcription factor activity"/>
    <property type="evidence" value="ECO:0007669"/>
    <property type="project" value="InterPro"/>
</dbReference>
<dbReference type="Pfam" id="PF03466">
    <property type="entry name" value="LysR_substrate"/>
    <property type="match status" value="1"/>
</dbReference>
<evidence type="ECO:0000313" key="8">
    <source>
        <dbReference type="Proteomes" id="UP000191040"/>
    </source>
</evidence>